<accession>A0A0F9U9T4</accession>
<evidence type="ECO:0000313" key="1">
    <source>
        <dbReference type="EMBL" id="KKN88384.1"/>
    </source>
</evidence>
<reference evidence="1" key="1">
    <citation type="journal article" date="2015" name="Nature">
        <title>Complex archaea that bridge the gap between prokaryotes and eukaryotes.</title>
        <authorList>
            <person name="Spang A."/>
            <person name="Saw J.H."/>
            <person name="Jorgensen S.L."/>
            <person name="Zaremba-Niedzwiedzka K."/>
            <person name="Martijn J."/>
            <person name="Lind A.E."/>
            <person name="van Eijk R."/>
            <person name="Schleper C."/>
            <person name="Guy L."/>
            <person name="Ettema T.J."/>
        </authorList>
    </citation>
    <scope>NUCLEOTIDE SEQUENCE</scope>
</reference>
<proteinExistence type="predicted"/>
<dbReference type="EMBL" id="LAZR01000129">
    <property type="protein sequence ID" value="KKN88384.1"/>
    <property type="molecule type" value="Genomic_DNA"/>
</dbReference>
<evidence type="ECO:0008006" key="2">
    <source>
        <dbReference type="Google" id="ProtNLM"/>
    </source>
</evidence>
<gene>
    <name evidence="1" type="ORF">LCGC14_0249470</name>
</gene>
<organism evidence="1">
    <name type="scientific">marine sediment metagenome</name>
    <dbReference type="NCBI Taxonomy" id="412755"/>
    <lineage>
        <taxon>unclassified sequences</taxon>
        <taxon>metagenomes</taxon>
        <taxon>ecological metagenomes</taxon>
    </lineage>
</organism>
<protein>
    <recommendedName>
        <fullName evidence="2">Nucleotide-diphospho-sugar transferase domain-containing protein</fullName>
    </recommendedName>
</protein>
<name>A0A0F9U9T4_9ZZZZ</name>
<dbReference type="AlphaFoldDB" id="A0A0F9U9T4"/>
<comment type="caution">
    <text evidence="1">The sequence shown here is derived from an EMBL/GenBank/DDBJ whole genome shotgun (WGS) entry which is preliminary data.</text>
</comment>
<sequence>MSITFVRVLYGDGTGWPRPKDDPTGEHMRARSVRLLNQDIDRSFQNDRDNFFRDKIHYVTMGEWATDKLRTHKVKNIHQVNKHPWCQPKGYIHFWHKLYLVREALRLFGDVVCTDFDCVPTDGFDARFGEAVDSMEGKIFQAPLTIYHRRAFAWRESSGEGWSKVSKHIGLCGSFMLFRNVGMVNEFFEDWEELNKLLPNNTMASDQAITYSLEKRRRIKTVRETYEECEPEAIIIPRSPIHDLGITKDSAIFSHR</sequence>